<reference evidence="1 2" key="1">
    <citation type="submission" date="2021-06" db="EMBL/GenBank/DDBJ databases">
        <title>Caerostris extrusa draft genome.</title>
        <authorList>
            <person name="Kono N."/>
            <person name="Arakawa K."/>
        </authorList>
    </citation>
    <scope>NUCLEOTIDE SEQUENCE [LARGE SCALE GENOMIC DNA]</scope>
</reference>
<dbReference type="AlphaFoldDB" id="A0AAV4SQH4"/>
<gene>
    <name evidence="1" type="ORF">CEXT_411111</name>
</gene>
<name>A0AAV4SQH4_CAEEX</name>
<dbReference type="EMBL" id="BPLR01009925">
    <property type="protein sequence ID" value="GIY35536.1"/>
    <property type="molecule type" value="Genomic_DNA"/>
</dbReference>
<sequence length="87" mass="9607">MNRLNIQKNNEDVVSVVSPIAIKEEPVEFVPEPFPSGDKGIKNVKKNKGDAVPVQSAVFIKEEPIEFDPQPSTSTDIVIKDEFVVSL</sequence>
<evidence type="ECO:0000313" key="1">
    <source>
        <dbReference type="EMBL" id="GIY35536.1"/>
    </source>
</evidence>
<keyword evidence="2" id="KW-1185">Reference proteome</keyword>
<dbReference type="Proteomes" id="UP001054945">
    <property type="component" value="Unassembled WGS sequence"/>
</dbReference>
<evidence type="ECO:0000313" key="2">
    <source>
        <dbReference type="Proteomes" id="UP001054945"/>
    </source>
</evidence>
<proteinExistence type="predicted"/>
<accession>A0AAV4SQH4</accession>
<protein>
    <submittedName>
        <fullName evidence="1">Uncharacterized protein</fullName>
    </submittedName>
</protein>
<comment type="caution">
    <text evidence="1">The sequence shown here is derived from an EMBL/GenBank/DDBJ whole genome shotgun (WGS) entry which is preliminary data.</text>
</comment>
<organism evidence="1 2">
    <name type="scientific">Caerostris extrusa</name>
    <name type="common">Bark spider</name>
    <name type="synonym">Caerostris bankana</name>
    <dbReference type="NCBI Taxonomy" id="172846"/>
    <lineage>
        <taxon>Eukaryota</taxon>
        <taxon>Metazoa</taxon>
        <taxon>Ecdysozoa</taxon>
        <taxon>Arthropoda</taxon>
        <taxon>Chelicerata</taxon>
        <taxon>Arachnida</taxon>
        <taxon>Araneae</taxon>
        <taxon>Araneomorphae</taxon>
        <taxon>Entelegynae</taxon>
        <taxon>Araneoidea</taxon>
        <taxon>Araneidae</taxon>
        <taxon>Caerostris</taxon>
    </lineage>
</organism>